<dbReference type="Pfam" id="PF12796">
    <property type="entry name" value="Ank_2"/>
    <property type="match status" value="1"/>
</dbReference>
<sequence length="514" mass="58788">MSTTTHGIDRHESVQRKRKLAMVKCERCRLDKQKCLPIHRAWPNKCNRCVEKDFPCSEGQRVERNKKPKLDQEQEARGSPRDRADDENSRFHETLKKWSTLTSFHKMMDQAMQRFDSIRREMIKDFLDKWNTESDFAKAFNRSEGRRLLLFYEKLEKTLAHTTAEIFTSKVPKAYCASGLVAELVGHGTPILSWQTQCPICCDTGDDIRLHALADSGNSCGEYLLRQSRLDRHLGGKHCGDDASARLKKELFELSKQAPIVESMINTVLKDMNLLNSVPTTAKGNKSISNFMFRSDEICYQMWLHFWMEGDCLGRTGLHQYLDSISKYDEEDVKCLQTDYPNFYLDSQDLLGRSALHIACQRGWVDGVRVMLCQGANYWLKTIYGSTPLHYAAAVGSSSICRMLLAKAERFHGFSFQDTDCLGRTPLYYAINSHNIDLILLLFHPSLYHTQVASELSPLVQAISLGKEETVLVLLDLGAYSVAEDEAGVYEAQYKDLSNKSQIQELIEKARTFR</sequence>
<feature type="repeat" description="ANK" evidence="4">
    <location>
        <begin position="384"/>
        <end position="405"/>
    </location>
</feature>
<keyword evidence="1" id="KW-0677">Repeat</keyword>
<dbReference type="GO" id="GO:0000981">
    <property type="term" value="F:DNA-binding transcription factor activity, RNA polymerase II-specific"/>
    <property type="evidence" value="ECO:0007669"/>
    <property type="project" value="InterPro"/>
</dbReference>
<dbReference type="InterPro" id="IPR002110">
    <property type="entry name" value="Ankyrin_rpt"/>
</dbReference>
<feature type="repeat" description="ANK" evidence="4">
    <location>
        <begin position="351"/>
        <end position="377"/>
    </location>
</feature>
<dbReference type="InterPro" id="IPR001138">
    <property type="entry name" value="Zn2Cys6_DnaBD"/>
</dbReference>
<keyword evidence="2 4" id="KW-0040">ANK repeat</keyword>
<reference evidence="7" key="1">
    <citation type="journal article" date="2020" name="Stud. Mycol.">
        <title>101 Dothideomycetes genomes: a test case for predicting lifestyles and emergence of pathogens.</title>
        <authorList>
            <person name="Haridas S."/>
            <person name="Albert R."/>
            <person name="Binder M."/>
            <person name="Bloem J."/>
            <person name="Labutti K."/>
            <person name="Salamov A."/>
            <person name="Andreopoulos B."/>
            <person name="Baker S."/>
            <person name="Barry K."/>
            <person name="Bills G."/>
            <person name="Bluhm B."/>
            <person name="Cannon C."/>
            <person name="Castanera R."/>
            <person name="Culley D."/>
            <person name="Daum C."/>
            <person name="Ezra D."/>
            <person name="Gonzalez J."/>
            <person name="Henrissat B."/>
            <person name="Kuo A."/>
            <person name="Liang C."/>
            <person name="Lipzen A."/>
            <person name="Lutzoni F."/>
            <person name="Magnuson J."/>
            <person name="Mondo S."/>
            <person name="Nolan M."/>
            <person name="Ohm R."/>
            <person name="Pangilinan J."/>
            <person name="Park H.-J."/>
            <person name="Ramirez L."/>
            <person name="Alfaro M."/>
            <person name="Sun H."/>
            <person name="Tritt A."/>
            <person name="Yoshinaga Y."/>
            <person name="Zwiers L.-H."/>
            <person name="Turgeon B."/>
            <person name="Goodwin S."/>
            <person name="Spatafora J."/>
            <person name="Crous P."/>
            <person name="Grigoriev I."/>
        </authorList>
    </citation>
    <scope>NUCLEOTIDE SEQUENCE</scope>
    <source>
        <strain evidence="7">CBS 675.92</strain>
    </source>
</reference>
<evidence type="ECO:0000256" key="3">
    <source>
        <dbReference type="ARBA" id="ARBA00023242"/>
    </source>
</evidence>
<dbReference type="InterPro" id="IPR036770">
    <property type="entry name" value="Ankyrin_rpt-contain_sf"/>
</dbReference>
<organism evidence="7 8">
    <name type="scientific">Byssothecium circinans</name>
    <dbReference type="NCBI Taxonomy" id="147558"/>
    <lineage>
        <taxon>Eukaryota</taxon>
        <taxon>Fungi</taxon>
        <taxon>Dikarya</taxon>
        <taxon>Ascomycota</taxon>
        <taxon>Pezizomycotina</taxon>
        <taxon>Dothideomycetes</taxon>
        <taxon>Pleosporomycetidae</taxon>
        <taxon>Pleosporales</taxon>
        <taxon>Massarineae</taxon>
        <taxon>Massarinaceae</taxon>
        <taxon>Byssothecium</taxon>
    </lineage>
</organism>
<evidence type="ECO:0000313" key="7">
    <source>
        <dbReference type="EMBL" id="KAF1961236.1"/>
    </source>
</evidence>
<dbReference type="Gene3D" id="1.25.40.20">
    <property type="entry name" value="Ankyrin repeat-containing domain"/>
    <property type="match status" value="1"/>
</dbReference>
<evidence type="ECO:0000256" key="5">
    <source>
        <dbReference type="SAM" id="MobiDB-lite"/>
    </source>
</evidence>
<accession>A0A6A5UEB9</accession>
<feature type="region of interest" description="Disordered" evidence="5">
    <location>
        <begin position="60"/>
        <end position="89"/>
    </location>
</feature>
<gene>
    <name evidence="7" type="ORF">CC80DRAFT_531928</name>
</gene>
<evidence type="ECO:0000256" key="4">
    <source>
        <dbReference type="PROSITE-ProRule" id="PRU00023"/>
    </source>
</evidence>
<dbReference type="PROSITE" id="PS50048">
    <property type="entry name" value="ZN2_CY6_FUNGAL_2"/>
    <property type="match status" value="1"/>
</dbReference>
<feature type="domain" description="Zn(2)-C6 fungal-type" evidence="6">
    <location>
        <begin position="24"/>
        <end position="58"/>
    </location>
</feature>
<dbReference type="AlphaFoldDB" id="A0A6A5UEB9"/>
<evidence type="ECO:0000256" key="1">
    <source>
        <dbReference type="ARBA" id="ARBA00022737"/>
    </source>
</evidence>
<dbReference type="SUPFAM" id="SSF48403">
    <property type="entry name" value="Ankyrin repeat"/>
    <property type="match status" value="1"/>
</dbReference>
<dbReference type="PROSITE" id="PS50297">
    <property type="entry name" value="ANK_REP_REGION"/>
    <property type="match status" value="2"/>
</dbReference>
<dbReference type="EMBL" id="ML976981">
    <property type="protein sequence ID" value="KAF1961236.1"/>
    <property type="molecule type" value="Genomic_DNA"/>
</dbReference>
<dbReference type="GO" id="GO:0008270">
    <property type="term" value="F:zinc ion binding"/>
    <property type="evidence" value="ECO:0007669"/>
    <property type="project" value="InterPro"/>
</dbReference>
<dbReference type="PANTHER" id="PTHR24161:SF124">
    <property type="entry name" value="TRANSIENT RECEPTOR POTENTIAL CHANNEL PYREXIA"/>
    <property type="match status" value="1"/>
</dbReference>
<proteinExistence type="predicted"/>
<evidence type="ECO:0000259" key="6">
    <source>
        <dbReference type="PROSITE" id="PS50048"/>
    </source>
</evidence>
<dbReference type="PANTHER" id="PTHR24161">
    <property type="entry name" value="ANK_REP_REGION DOMAIN-CONTAINING PROTEIN-RELATED"/>
    <property type="match status" value="1"/>
</dbReference>
<evidence type="ECO:0000256" key="2">
    <source>
        <dbReference type="ARBA" id="ARBA00023043"/>
    </source>
</evidence>
<dbReference type="PROSITE" id="PS50088">
    <property type="entry name" value="ANK_REPEAT"/>
    <property type="match status" value="2"/>
</dbReference>
<dbReference type="Proteomes" id="UP000800035">
    <property type="component" value="Unassembled WGS sequence"/>
</dbReference>
<dbReference type="OrthoDB" id="539213at2759"/>
<keyword evidence="3" id="KW-0539">Nucleus</keyword>
<keyword evidence="8" id="KW-1185">Reference proteome</keyword>
<dbReference type="SMART" id="SM00248">
    <property type="entry name" value="ANK"/>
    <property type="match status" value="4"/>
</dbReference>
<name>A0A6A5UEB9_9PLEO</name>
<evidence type="ECO:0000313" key="8">
    <source>
        <dbReference type="Proteomes" id="UP000800035"/>
    </source>
</evidence>
<protein>
    <submittedName>
        <fullName evidence="7">Ankyrin</fullName>
    </submittedName>
</protein>